<dbReference type="InterPro" id="IPR036249">
    <property type="entry name" value="Thioredoxin-like_sf"/>
</dbReference>
<evidence type="ECO:0000313" key="3">
    <source>
        <dbReference type="EMBL" id="SPR01707.1"/>
    </source>
</evidence>
<keyword evidence="3" id="KW-0496">Mitochondrion</keyword>
<evidence type="ECO:0000313" key="5">
    <source>
        <dbReference type="Proteomes" id="UP000290189"/>
    </source>
</evidence>
<protein>
    <recommendedName>
        <fullName evidence="6">Thioredoxin domain-containing protein</fullName>
    </recommendedName>
</protein>
<gene>
    <name evidence="2" type="ORF">PBRA_009463</name>
    <name evidence="3" type="ORF">PLBR_LOCUS8922</name>
</gene>
<geneLocation type="mitochondrion" evidence="3"/>
<dbReference type="Proteomes" id="UP000039324">
    <property type="component" value="Unassembled WGS sequence"/>
</dbReference>
<dbReference type="EMBL" id="CDSF01000150">
    <property type="protein sequence ID" value="CEP03578.1"/>
    <property type="molecule type" value="Genomic_DNA"/>
</dbReference>
<accession>A0A0G4J7I7</accession>
<sequence length="142" mass="15098">MLVTGCRRRLPSLGDGGTNPDDGGADDIDDANANLPTANSAVTTLRNRAELSGVIADRSMPCAVLFMTTWSSSAAKLARFWAALAGISIRVRFYQVDVDRAGRIDPSVTGCPTALFYYHGAQVGRIVGGDRVKIVEKVVLLS</sequence>
<evidence type="ECO:0000313" key="4">
    <source>
        <dbReference type="Proteomes" id="UP000039324"/>
    </source>
</evidence>
<dbReference type="AlphaFoldDB" id="A0A0G4J7I7"/>
<evidence type="ECO:0000313" key="2">
    <source>
        <dbReference type="EMBL" id="CEP03578.1"/>
    </source>
</evidence>
<dbReference type="SUPFAM" id="SSF52833">
    <property type="entry name" value="Thioredoxin-like"/>
    <property type="match status" value="1"/>
</dbReference>
<feature type="region of interest" description="Disordered" evidence="1">
    <location>
        <begin position="11"/>
        <end position="30"/>
    </location>
</feature>
<dbReference type="EMBL" id="OVEO01000018">
    <property type="protein sequence ID" value="SPR01707.1"/>
    <property type="molecule type" value="Genomic_DNA"/>
</dbReference>
<dbReference type="CDD" id="cd02947">
    <property type="entry name" value="TRX_family"/>
    <property type="match status" value="1"/>
</dbReference>
<reference evidence="2 4" key="1">
    <citation type="submission" date="2015-02" db="EMBL/GenBank/DDBJ databases">
        <authorList>
            <person name="Chooi Y.-H."/>
        </authorList>
    </citation>
    <scope>NUCLEOTIDE SEQUENCE [LARGE SCALE GENOMIC DNA]</scope>
    <source>
        <strain evidence="2">E3</strain>
    </source>
</reference>
<proteinExistence type="predicted"/>
<organism evidence="2 4">
    <name type="scientific">Plasmodiophora brassicae</name>
    <name type="common">Clubroot disease agent</name>
    <dbReference type="NCBI Taxonomy" id="37360"/>
    <lineage>
        <taxon>Eukaryota</taxon>
        <taxon>Sar</taxon>
        <taxon>Rhizaria</taxon>
        <taxon>Endomyxa</taxon>
        <taxon>Phytomyxea</taxon>
        <taxon>Plasmodiophorida</taxon>
        <taxon>Plasmodiophoridae</taxon>
        <taxon>Plasmodiophora</taxon>
    </lineage>
</organism>
<reference evidence="3 5" key="2">
    <citation type="submission" date="2018-03" db="EMBL/GenBank/DDBJ databases">
        <authorList>
            <person name="Fogelqvist J."/>
        </authorList>
    </citation>
    <scope>NUCLEOTIDE SEQUENCE [LARGE SCALE GENOMIC DNA]</scope>
</reference>
<keyword evidence="4" id="KW-1185">Reference proteome</keyword>
<evidence type="ECO:0008006" key="6">
    <source>
        <dbReference type="Google" id="ProtNLM"/>
    </source>
</evidence>
<evidence type="ECO:0000256" key="1">
    <source>
        <dbReference type="SAM" id="MobiDB-lite"/>
    </source>
</evidence>
<name>A0A0G4J7I7_PLABS</name>
<dbReference type="Gene3D" id="3.40.30.10">
    <property type="entry name" value="Glutaredoxin"/>
    <property type="match status" value="1"/>
</dbReference>
<dbReference type="Proteomes" id="UP000290189">
    <property type="component" value="Unassembled WGS sequence"/>
</dbReference>